<accession>A0ACC2KKN3</accession>
<dbReference type="EMBL" id="CM056817">
    <property type="protein sequence ID" value="KAJ8621493.1"/>
    <property type="molecule type" value="Genomic_DNA"/>
</dbReference>
<comment type="caution">
    <text evidence="1">The sequence shown here is derived from an EMBL/GenBank/DDBJ whole genome shotgun (WGS) entry which is preliminary data.</text>
</comment>
<gene>
    <name evidence="1" type="ORF">MRB53_030022</name>
</gene>
<name>A0ACC2KKN3_PERAE</name>
<organism evidence="1 2">
    <name type="scientific">Persea americana</name>
    <name type="common">Avocado</name>
    <dbReference type="NCBI Taxonomy" id="3435"/>
    <lineage>
        <taxon>Eukaryota</taxon>
        <taxon>Viridiplantae</taxon>
        <taxon>Streptophyta</taxon>
        <taxon>Embryophyta</taxon>
        <taxon>Tracheophyta</taxon>
        <taxon>Spermatophyta</taxon>
        <taxon>Magnoliopsida</taxon>
        <taxon>Magnoliidae</taxon>
        <taxon>Laurales</taxon>
        <taxon>Lauraceae</taxon>
        <taxon>Persea</taxon>
    </lineage>
</organism>
<dbReference type="Proteomes" id="UP001234297">
    <property type="component" value="Chromosome 9"/>
</dbReference>
<evidence type="ECO:0000313" key="2">
    <source>
        <dbReference type="Proteomes" id="UP001234297"/>
    </source>
</evidence>
<proteinExistence type="predicted"/>
<protein>
    <submittedName>
        <fullName evidence="1">Uncharacterized protein</fullName>
    </submittedName>
</protein>
<evidence type="ECO:0000313" key="1">
    <source>
        <dbReference type="EMBL" id="KAJ8621493.1"/>
    </source>
</evidence>
<reference evidence="1 2" key="1">
    <citation type="journal article" date="2022" name="Hortic Res">
        <title>A haplotype resolved chromosomal level avocado genome allows analysis of novel avocado genes.</title>
        <authorList>
            <person name="Nath O."/>
            <person name="Fletcher S.J."/>
            <person name="Hayward A."/>
            <person name="Shaw L.M."/>
            <person name="Masouleh A.K."/>
            <person name="Furtado A."/>
            <person name="Henry R.J."/>
            <person name="Mitter N."/>
        </authorList>
    </citation>
    <scope>NUCLEOTIDE SEQUENCE [LARGE SCALE GENOMIC DNA]</scope>
    <source>
        <strain evidence="2">cv. Hass</strain>
    </source>
</reference>
<sequence>MEPAPLSCSLGYPMLKCANCTCDPFTASRVKAYLTKNQPGPVLAKAPNPGIWVLPPARQKAALTLSFVYKCNHLQSYDNSSPTKNLMVGSHSRAGR</sequence>
<keyword evidence="2" id="KW-1185">Reference proteome</keyword>